<dbReference type="RefSeq" id="WP_124316487.1">
    <property type="nucleotide sequence ID" value="NZ_AP028155.1"/>
</dbReference>
<dbReference type="PANTHER" id="PTHR37468">
    <property type="entry name" value="SULFATE TRANSPORTER CYSZ"/>
    <property type="match status" value="1"/>
</dbReference>
<evidence type="ECO:0000256" key="4">
    <source>
        <dbReference type="ARBA" id="ARBA00022519"/>
    </source>
</evidence>
<dbReference type="InterPro" id="IPR059112">
    <property type="entry name" value="CysZ/EI24"/>
</dbReference>
<evidence type="ECO:0000256" key="7">
    <source>
        <dbReference type="ARBA" id="ARBA00022989"/>
    </source>
</evidence>
<dbReference type="InterPro" id="IPR050480">
    <property type="entry name" value="CysZ-like"/>
</dbReference>
<keyword evidence="7 10" id="KW-1133">Transmembrane helix</keyword>
<keyword evidence="9 10" id="KW-0472">Membrane</keyword>
<feature type="transmembrane region" description="Helical" evidence="10">
    <location>
        <begin position="151"/>
        <end position="169"/>
    </location>
</feature>
<evidence type="ECO:0000256" key="10">
    <source>
        <dbReference type="SAM" id="Phobius"/>
    </source>
</evidence>
<dbReference type="GO" id="GO:0019344">
    <property type="term" value="P:cysteine biosynthetic process"/>
    <property type="evidence" value="ECO:0007669"/>
    <property type="project" value="TreeGrafter"/>
</dbReference>
<accession>A0A7W6HTM4</accession>
<keyword evidence="6 10" id="KW-0812">Transmembrane</keyword>
<feature type="transmembrane region" description="Helical" evidence="10">
    <location>
        <begin position="175"/>
        <end position="194"/>
    </location>
</feature>
<feature type="transmembrane region" description="Helical" evidence="10">
    <location>
        <begin position="26"/>
        <end position="51"/>
    </location>
</feature>
<evidence type="ECO:0000256" key="6">
    <source>
        <dbReference type="ARBA" id="ARBA00022692"/>
    </source>
</evidence>
<comment type="subcellular location">
    <subcellularLocation>
        <location evidence="1">Membrane</location>
        <topology evidence="1">Multi-pass membrane protein</topology>
    </subcellularLocation>
</comment>
<comment type="caution">
    <text evidence="11">The sequence shown here is derived from an EMBL/GenBank/DDBJ whole genome shotgun (WGS) entry which is preliminary data.</text>
</comment>
<feature type="transmembrane region" description="Helical" evidence="10">
    <location>
        <begin position="215"/>
        <end position="242"/>
    </location>
</feature>
<dbReference type="PANTHER" id="PTHR37468:SF1">
    <property type="entry name" value="SULFATE TRANSPORTER CYSZ"/>
    <property type="match status" value="1"/>
</dbReference>
<evidence type="ECO:0000313" key="11">
    <source>
        <dbReference type="EMBL" id="MBB4024747.1"/>
    </source>
</evidence>
<evidence type="ECO:0000256" key="8">
    <source>
        <dbReference type="ARBA" id="ARBA00023032"/>
    </source>
</evidence>
<dbReference type="EMBL" id="JACIES010000001">
    <property type="protein sequence ID" value="MBB4024747.1"/>
    <property type="molecule type" value="Genomic_DNA"/>
</dbReference>
<evidence type="ECO:0000256" key="2">
    <source>
        <dbReference type="ARBA" id="ARBA00022448"/>
    </source>
</evidence>
<dbReference type="Pfam" id="PF07264">
    <property type="entry name" value="EI24"/>
    <property type="match status" value="1"/>
</dbReference>
<keyword evidence="5" id="KW-0028">Amino-acid biosynthesis</keyword>
<feature type="transmembrane region" description="Helical" evidence="10">
    <location>
        <begin position="90"/>
        <end position="115"/>
    </location>
</feature>
<evidence type="ECO:0000256" key="5">
    <source>
        <dbReference type="ARBA" id="ARBA00022605"/>
    </source>
</evidence>
<dbReference type="GeneID" id="93100963"/>
<dbReference type="GO" id="GO:0005886">
    <property type="term" value="C:plasma membrane"/>
    <property type="evidence" value="ECO:0007669"/>
    <property type="project" value="TreeGrafter"/>
</dbReference>
<name>A0A7W6HTM4_9BACT</name>
<keyword evidence="8" id="KW-0764">Sulfate transport</keyword>
<protein>
    <submittedName>
        <fullName evidence="11">CysZ protein</fullName>
    </submittedName>
</protein>
<evidence type="ECO:0000313" key="12">
    <source>
        <dbReference type="Proteomes" id="UP000546007"/>
    </source>
</evidence>
<gene>
    <name evidence="11" type="ORF">GGR14_000508</name>
</gene>
<organism evidence="11 12">
    <name type="scientific">Butyricimonas faecihominis</name>
    <dbReference type="NCBI Taxonomy" id="1472416"/>
    <lineage>
        <taxon>Bacteria</taxon>
        <taxon>Pseudomonadati</taxon>
        <taxon>Bacteroidota</taxon>
        <taxon>Bacteroidia</taxon>
        <taxon>Bacteroidales</taxon>
        <taxon>Odoribacteraceae</taxon>
        <taxon>Butyricimonas</taxon>
    </lineage>
</organism>
<keyword evidence="4" id="KW-0997">Cell inner membrane</keyword>
<sequence>MGFARDFSRGIRAYGKAISLLFSSKLWYFMLFPVVIVIVLFVVGNYAVGYLGDGLSGVIEAKMMEWIEGISWLEWVSGVAGFLVKLLTRFLYYILFISFGGYVVMVVMSPVYSWLSERTEAIVSGWEYPFDLKQLVWEIGRGIAISLRCMILQLLVMIVLFFGSFIPLAGLVMPVLTFGVGAYFYGFAFMDYAVERKRFRVKESVRYMRHNAGSVTAIGTVFALSLMIPWGSIVVCSFVSLLSVVAGTVVVEEQLGKENIQKLKDIA</sequence>
<keyword evidence="3" id="KW-1003">Cell membrane</keyword>
<dbReference type="Proteomes" id="UP000546007">
    <property type="component" value="Unassembled WGS sequence"/>
</dbReference>
<evidence type="ECO:0000256" key="3">
    <source>
        <dbReference type="ARBA" id="ARBA00022475"/>
    </source>
</evidence>
<dbReference type="GO" id="GO:0009675">
    <property type="term" value="F:high-affinity sulfate:proton symporter activity"/>
    <property type="evidence" value="ECO:0007669"/>
    <property type="project" value="TreeGrafter"/>
</dbReference>
<proteinExistence type="predicted"/>
<dbReference type="AlphaFoldDB" id="A0A7W6HTM4"/>
<reference evidence="11 12" key="1">
    <citation type="submission" date="2020-08" db="EMBL/GenBank/DDBJ databases">
        <title>Genomic Encyclopedia of Type Strains, Phase IV (KMG-IV): sequencing the most valuable type-strain genomes for metagenomic binning, comparative biology and taxonomic classification.</title>
        <authorList>
            <person name="Goeker M."/>
        </authorList>
    </citation>
    <scope>NUCLEOTIDE SEQUENCE [LARGE SCALE GENOMIC DNA]</scope>
    <source>
        <strain evidence="11 12">DSM 105721</strain>
    </source>
</reference>
<keyword evidence="2" id="KW-0813">Transport</keyword>
<keyword evidence="12" id="KW-1185">Reference proteome</keyword>
<dbReference type="GO" id="GO:0000103">
    <property type="term" value="P:sulfate assimilation"/>
    <property type="evidence" value="ECO:0007669"/>
    <property type="project" value="TreeGrafter"/>
</dbReference>
<dbReference type="OrthoDB" id="9787566at2"/>
<evidence type="ECO:0000256" key="9">
    <source>
        <dbReference type="ARBA" id="ARBA00023136"/>
    </source>
</evidence>
<evidence type="ECO:0000256" key="1">
    <source>
        <dbReference type="ARBA" id="ARBA00004141"/>
    </source>
</evidence>